<comment type="pathway">
    <text evidence="2">Secondary metabolite biosynthesis.</text>
</comment>
<dbReference type="EMBL" id="ANFO01001114">
    <property type="protein sequence ID" value="KGQ04195.1"/>
    <property type="molecule type" value="Genomic_DNA"/>
</dbReference>
<dbReference type="PANTHER" id="PTHR42038:SF2">
    <property type="entry name" value="TERPENE CYCLASE AUSL"/>
    <property type="match status" value="1"/>
</dbReference>
<evidence type="ECO:0000313" key="9">
    <source>
        <dbReference type="Proteomes" id="UP000030106"/>
    </source>
</evidence>
<feature type="transmembrane region" description="Helical" evidence="7">
    <location>
        <begin position="221"/>
        <end position="244"/>
    </location>
</feature>
<accession>A0A0A2VDQ5</accession>
<evidence type="ECO:0000256" key="5">
    <source>
        <dbReference type="ARBA" id="ARBA00022989"/>
    </source>
</evidence>
<dbReference type="Proteomes" id="UP000030106">
    <property type="component" value="Unassembled WGS sequence"/>
</dbReference>
<feature type="transmembrane region" description="Helical" evidence="7">
    <location>
        <begin position="159"/>
        <end position="181"/>
    </location>
</feature>
<dbReference type="GO" id="GO:0016829">
    <property type="term" value="F:lyase activity"/>
    <property type="evidence" value="ECO:0007669"/>
    <property type="project" value="InterPro"/>
</dbReference>
<evidence type="ECO:0000256" key="1">
    <source>
        <dbReference type="ARBA" id="ARBA00004141"/>
    </source>
</evidence>
<comment type="subcellular location">
    <subcellularLocation>
        <location evidence="1">Membrane</location>
        <topology evidence="1">Multi-pass membrane protein</topology>
    </subcellularLocation>
</comment>
<evidence type="ECO:0000256" key="4">
    <source>
        <dbReference type="ARBA" id="ARBA00022692"/>
    </source>
</evidence>
<feature type="transmembrane region" description="Helical" evidence="7">
    <location>
        <begin position="14"/>
        <end position="37"/>
    </location>
</feature>
<dbReference type="InterPro" id="IPR039020">
    <property type="entry name" value="PaxB-like"/>
</dbReference>
<dbReference type="PANTHER" id="PTHR42038">
    <property type="match status" value="1"/>
</dbReference>
<proteinExistence type="inferred from homology"/>
<name>A0A0A2VDQ5_BEABA</name>
<organism evidence="8 9">
    <name type="scientific">Beauveria bassiana D1-5</name>
    <dbReference type="NCBI Taxonomy" id="1245745"/>
    <lineage>
        <taxon>Eukaryota</taxon>
        <taxon>Fungi</taxon>
        <taxon>Dikarya</taxon>
        <taxon>Ascomycota</taxon>
        <taxon>Pezizomycotina</taxon>
        <taxon>Sordariomycetes</taxon>
        <taxon>Hypocreomycetidae</taxon>
        <taxon>Hypocreales</taxon>
        <taxon>Cordycipitaceae</taxon>
        <taxon>Beauveria</taxon>
    </lineage>
</organism>
<keyword evidence="4 7" id="KW-0812">Transmembrane</keyword>
<gene>
    <name evidence="8" type="ORF">BBAD15_g10562</name>
</gene>
<reference evidence="8 9" key="1">
    <citation type="submission" date="2012-10" db="EMBL/GenBank/DDBJ databases">
        <title>Genome sequencing and analysis of entomopathogenic fungi Beauveria bassiana D1-5.</title>
        <authorList>
            <person name="Li Q."/>
            <person name="Wang L."/>
            <person name="Zhang Z."/>
            <person name="Wang Q."/>
            <person name="Ren J."/>
            <person name="Wang M."/>
            <person name="Xu W."/>
            <person name="Wang J."/>
            <person name="Lu Y."/>
            <person name="Du Q."/>
            <person name="Sun Z."/>
        </authorList>
    </citation>
    <scope>NUCLEOTIDE SEQUENCE [LARGE SCALE GENOMIC DNA]</scope>
    <source>
        <strain evidence="8 9">D1-5</strain>
    </source>
</reference>
<keyword evidence="6 7" id="KW-0472">Membrane</keyword>
<evidence type="ECO:0000313" key="8">
    <source>
        <dbReference type="EMBL" id="KGQ04195.1"/>
    </source>
</evidence>
<dbReference type="AlphaFoldDB" id="A0A0A2VDQ5"/>
<evidence type="ECO:0000256" key="7">
    <source>
        <dbReference type="SAM" id="Phobius"/>
    </source>
</evidence>
<comment type="caution">
    <text evidence="8">The sequence shown here is derived from an EMBL/GenBank/DDBJ whole genome shotgun (WGS) entry which is preliminary data.</text>
</comment>
<feature type="transmembrane region" description="Helical" evidence="7">
    <location>
        <begin position="105"/>
        <end position="128"/>
    </location>
</feature>
<evidence type="ECO:0000256" key="2">
    <source>
        <dbReference type="ARBA" id="ARBA00005179"/>
    </source>
</evidence>
<dbReference type="Pfam" id="PF25129">
    <property type="entry name" value="Pyr4-TMTC"/>
    <property type="match status" value="1"/>
</dbReference>
<sequence>MGPAYKPPASVPQWLVPVSTLCLGAGVCLWTVCYILMARRALQTHATPIPLVALAMNLAWELVYGLYVADMPVAVAGFVLWLLFDLPVLYATVTQTKQSFAASPLVARNIGMLLGIMTVGCAAAHLLFARWWLAEPHRGHGSKEGKLWFNLEARDTTELAWWSAGLSQLVLSVSWLAMLLSRGHSGGQSYGIWFCRFAGSVMGLLVTCWVLWWYWPEPHGFIFHPLSYIIMTPWLACDVAYPFVLAHVRKSEKVLPNGMVVAGNADDAGRKEKL</sequence>
<feature type="transmembrane region" description="Helical" evidence="7">
    <location>
        <begin position="193"/>
        <end position="215"/>
    </location>
</feature>
<dbReference type="OrthoDB" id="5294024at2759"/>
<feature type="transmembrane region" description="Helical" evidence="7">
    <location>
        <begin position="49"/>
        <end position="67"/>
    </location>
</feature>
<dbReference type="eggNOG" id="ENOG502RZ5S">
    <property type="taxonomic scope" value="Eukaryota"/>
</dbReference>
<protein>
    <recommendedName>
        <fullName evidence="10">PaxB protein</fullName>
    </recommendedName>
</protein>
<feature type="transmembrane region" description="Helical" evidence="7">
    <location>
        <begin position="73"/>
        <end position="93"/>
    </location>
</feature>
<evidence type="ECO:0000256" key="3">
    <source>
        <dbReference type="ARBA" id="ARBA00006757"/>
    </source>
</evidence>
<dbReference type="HOGENOM" id="CLU_087059_0_0_1"/>
<evidence type="ECO:0000256" key="6">
    <source>
        <dbReference type="ARBA" id="ARBA00023136"/>
    </source>
</evidence>
<comment type="similarity">
    <text evidence="3">Belongs to the paxB family.</text>
</comment>
<dbReference type="GO" id="GO:0016020">
    <property type="term" value="C:membrane"/>
    <property type="evidence" value="ECO:0007669"/>
    <property type="project" value="UniProtKB-SubCell"/>
</dbReference>
<keyword evidence="5 7" id="KW-1133">Transmembrane helix</keyword>
<evidence type="ECO:0008006" key="10">
    <source>
        <dbReference type="Google" id="ProtNLM"/>
    </source>
</evidence>